<evidence type="ECO:0000313" key="5">
    <source>
        <dbReference type="EMBL" id="MFC7297961.1"/>
    </source>
</evidence>
<feature type="domain" description="SPOR" evidence="4">
    <location>
        <begin position="126"/>
        <end position="204"/>
    </location>
</feature>
<feature type="region of interest" description="Disordered" evidence="2">
    <location>
        <begin position="50"/>
        <end position="91"/>
    </location>
</feature>
<dbReference type="PANTHER" id="PTHR38687:SF1">
    <property type="entry name" value="CELL DIVISION PROTEIN DEDD"/>
    <property type="match status" value="1"/>
</dbReference>
<evidence type="ECO:0000313" key="6">
    <source>
        <dbReference type="Proteomes" id="UP001596379"/>
    </source>
</evidence>
<dbReference type="EMBL" id="JBHTCC010000001">
    <property type="protein sequence ID" value="MFC7297961.1"/>
    <property type="molecule type" value="Genomic_DNA"/>
</dbReference>
<feature type="coiled-coil region" evidence="1">
    <location>
        <begin position="99"/>
        <end position="126"/>
    </location>
</feature>
<keyword evidence="3" id="KW-0472">Membrane</keyword>
<keyword evidence="1" id="KW-0175">Coiled coil</keyword>
<dbReference type="PROSITE" id="PS51724">
    <property type="entry name" value="SPOR"/>
    <property type="match status" value="1"/>
</dbReference>
<dbReference type="InterPro" id="IPR036680">
    <property type="entry name" value="SPOR-like_sf"/>
</dbReference>
<keyword evidence="3" id="KW-0812">Transmembrane</keyword>
<dbReference type="Gene3D" id="3.30.70.1070">
    <property type="entry name" value="Sporulation related repeat"/>
    <property type="match status" value="1"/>
</dbReference>
<keyword evidence="3" id="KW-1133">Transmembrane helix</keyword>
<reference evidence="6" key="1">
    <citation type="journal article" date="2019" name="Int. J. Syst. Evol. Microbiol.">
        <title>The Global Catalogue of Microorganisms (GCM) 10K type strain sequencing project: providing services to taxonomists for standard genome sequencing and annotation.</title>
        <authorList>
            <consortium name="The Broad Institute Genomics Platform"/>
            <consortium name="The Broad Institute Genome Sequencing Center for Infectious Disease"/>
            <person name="Wu L."/>
            <person name="Ma J."/>
        </authorList>
    </citation>
    <scope>NUCLEOTIDE SEQUENCE [LARGE SCALE GENOMIC DNA]</scope>
    <source>
        <strain evidence="6">CCUG 36956</strain>
    </source>
</reference>
<evidence type="ECO:0000256" key="3">
    <source>
        <dbReference type="SAM" id="Phobius"/>
    </source>
</evidence>
<dbReference type="RefSeq" id="WP_382233084.1">
    <property type="nucleotide sequence ID" value="NZ_JBHTCC010000001.1"/>
</dbReference>
<comment type="caution">
    <text evidence="5">The sequence shown here is derived from an EMBL/GenBank/DDBJ whole genome shotgun (WGS) entry which is preliminary data.</text>
</comment>
<accession>A0ABW2J4C4</accession>
<proteinExistence type="predicted"/>
<dbReference type="PANTHER" id="PTHR38687">
    <property type="entry name" value="CELL DIVISION PROTEIN DEDD-RELATED"/>
    <property type="match status" value="1"/>
</dbReference>
<feature type="transmembrane region" description="Helical" evidence="3">
    <location>
        <begin position="21"/>
        <end position="40"/>
    </location>
</feature>
<evidence type="ECO:0000256" key="2">
    <source>
        <dbReference type="SAM" id="MobiDB-lite"/>
    </source>
</evidence>
<dbReference type="InterPro" id="IPR007730">
    <property type="entry name" value="SPOR-like_dom"/>
</dbReference>
<dbReference type="InterPro" id="IPR052521">
    <property type="entry name" value="Cell_div_SPOR-domain"/>
</dbReference>
<keyword evidence="6" id="KW-1185">Reference proteome</keyword>
<protein>
    <submittedName>
        <fullName evidence="5">SPOR domain-containing protein</fullName>
    </submittedName>
</protein>
<organism evidence="5 6">
    <name type="scientific">Herminiimonas aquatilis</name>
    <dbReference type="NCBI Taxonomy" id="345342"/>
    <lineage>
        <taxon>Bacteria</taxon>
        <taxon>Pseudomonadati</taxon>
        <taxon>Pseudomonadota</taxon>
        <taxon>Betaproteobacteria</taxon>
        <taxon>Burkholderiales</taxon>
        <taxon>Oxalobacteraceae</taxon>
        <taxon>Herminiimonas</taxon>
    </lineage>
</organism>
<gene>
    <name evidence="5" type="ORF">ACFQO0_05900</name>
</gene>
<name>A0ABW2J4C4_9BURK</name>
<dbReference type="Pfam" id="PF05036">
    <property type="entry name" value="SPOR"/>
    <property type="match status" value="1"/>
</dbReference>
<evidence type="ECO:0000259" key="4">
    <source>
        <dbReference type="PROSITE" id="PS51724"/>
    </source>
</evidence>
<evidence type="ECO:0000256" key="1">
    <source>
        <dbReference type="SAM" id="Coils"/>
    </source>
</evidence>
<dbReference type="Proteomes" id="UP001596379">
    <property type="component" value="Unassembled WGS sequence"/>
</dbReference>
<dbReference type="SUPFAM" id="SSF110997">
    <property type="entry name" value="Sporulation related repeat"/>
    <property type="match status" value="1"/>
</dbReference>
<sequence>MTKKNSKAKSKKQTGGTLLGLIVGLILGLGIAIGVAMVIYKTPLPFTNKGGQSDRAVPASNELSDPNKPLYGKKPPAKEPVPGAPAPTVTEETIKPPVVDKATAAKEKAQQKVEAAKTEAAKAESADEKWIYYLQAGAFGAMADAENMKAKLALMGFEATVSERQAETGTLHRVRIGPFGQLETMNRVRTKLSENGVDVAVVRIGK</sequence>